<accession>A0A3Q9HRR3</accession>
<evidence type="ECO:0000313" key="6">
    <source>
        <dbReference type="Proteomes" id="UP000267250"/>
    </source>
</evidence>
<dbReference type="GO" id="GO:0022857">
    <property type="term" value="F:transmembrane transporter activity"/>
    <property type="evidence" value="ECO:0007669"/>
    <property type="project" value="TreeGrafter"/>
</dbReference>
<dbReference type="InterPro" id="IPR015854">
    <property type="entry name" value="ABC_transpr_LolD-like"/>
</dbReference>
<dbReference type="InterPro" id="IPR003593">
    <property type="entry name" value="AAA+_ATPase"/>
</dbReference>
<dbReference type="PROSITE" id="PS00211">
    <property type="entry name" value="ABC_TRANSPORTER_1"/>
    <property type="match status" value="1"/>
</dbReference>
<keyword evidence="2" id="KW-0547">Nucleotide-binding</keyword>
<dbReference type="RefSeq" id="WP_127017424.1">
    <property type="nucleotide sequence ID" value="NZ_CP016379.1"/>
</dbReference>
<keyword evidence="1" id="KW-0813">Transport</keyword>
<organism evidence="5 6">
    <name type="scientific">Anoxybacter fermentans</name>
    <dbReference type="NCBI Taxonomy" id="1323375"/>
    <lineage>
        <taxon>Bacteria</taxon>
        <taxon>Bacillati</taxon>
        <taxon>Bacillota</taxon>
        <taxon>Clostridia</taxon>
        <taxon>Halanaerobiales</taxon>
        <taxon>Anoxybacter</taxon>
    </lineage>
</organism>
<dbReference type="AlphaFoldDB" id="A0A3Q9HRR3"/>
<dbReference type="EMBL" id="CP016379">
    <property type="protein sequence ID" value="AZR74077.1"/>
    <property type="molecule type" value="Genomic_DNA"/>
</dbReference>
<dbReference type="Proteomes" id="UP000267250">
    <property type="component" value="Chromosome"/>
</dbReference>
<dbReference type="PANTHER" id="PTHR24220:SF86">
    <property type="entry name" value="ABC TRANSPORTER ABCH.1"/>
    <property type="match status" value="1"/>
</dbReference>
<dbReference type="KEGG" id="aft:BBF96_12125"/>
<dbReference type="CDD" id="cd03255">
    <property type="entry name" value="ABC_MJ0796_LolCDE_FtsE"/>
    <property type="match status" value="1"/>
</dbReference>
<dbReference type="InterPro" id="IPR003439">
    <property type="entry name" value="ABC_transporter-like_ATP-bd"/>
</dbReference>
<reference evidence="5 6" key="1">
    <citation type="submission" date="2016-07" db="EMBL/GenBank/DDBJ databases">
        <title>Genome and transcriptome analysis of iron-reducing fermentative bacteria Anoxybacter fermentans.</title>
        <authorList>
            <person name="Zeng X."/>
            <person name="Shao Z."/>
        </authorList>
    </citation>
    <scope>NUCLEOTIDE SEQUENCE [LARGE SCALE GENOMIC DNA]</scope>
    <source>
        <strain evidence="5 6">DY22613</strain>
    </source>
</reference>
<dbReference type="InterPro" id="IPR027417">
    <property type="entry name" value="P-loop_NTPase"/>
</dbReference>
<dbReference type="InterPro" id="IPR017871">
    <property type="entry name" value="ABC_transporter-like_CS"/>
</dbReference>
<dbReference type="Gene3D" id="3.40.50.300">
    <property type="entry name" value="P-loop containing nucleotide triphosphate hydrolases"/>
    <property type="match status" value="1"/>
</dbReference>
<evidence type="ECO:0000259" key="4">
    <source>
        <dbReference type="PROSITE" id="PS50893"/>
    </source>
</evidence>
<proteinExistence type="predicted"/>
<dbReference type="SMART" id="SM00382">
    <property type="entry name" value="AAA"/>
    <property type="match status" value="1"/>
</dbReference>
<evidence type="ECO:0000313" key="5">
    <source>
        <dbReference type="EMBL" id="AZR74077.1"/>
    </source>
</evidence>
<feature type="domain" description="ABC transporter" evidence="4">
    <location>
        <begin position="3"/>
        <end position="228"/>
    </location>
</feature>
<name>A0A3Q9HRR3_9FIRM</name>
<evidence type="ECO:0000256" key="2">
    <source>
        <dbReference type="ARBA" id="ARBA00022741"/>
    </source>
</evidence>
<dbReference type="SUPFAM" id="SSF52540">
    <property type="entry name" value="P-loop containing nucleoside triphosphate hydrolases"/>
    <property type="match status" value="1"/>
</dbReference>
<dbReference type="GO" id="GO:0005524">
    <property type="term" value="F:ATP binding"/>
    <property type="evidence" value="ECO:0007669"/>
    <property type="project" value="UniProtKB-KW"/>
</dbReference>
<evidence type="ECO:0000256" key="3">
    <source>
        <dbReference type="ARBA" id="ARBA00022840"/>
    </source>
</evidence>
<dbReference type="GO" id="GO:0098796">
    <property type="term" value="C:membrane protein complex"/>
    <property type="evidence" value="ECO:0007669"/>
    <property type="project" value="UniProtKB-ARBA"/>
</dbReference>
<protein>
    <submittedName>
        <fullName evidence="5">ABC transporter ATP-binding protein</fullName>
    </submittedName>
</protein>
<keyword evidence="3 5" id="KW-0067">ATP-binding</keyword>
<keyword evidence="6" id="KW-1185">Reference proteome</keyword>
<dbReference type="PROSITE" id="PS50893">
    <property type="entry name" value="ABC_TRANSPORTER_2"/>
    <property type="match status" value="1"/>
</dbReference>
<dbReference type="GO" id="GO:0005886">
    <property type="term" value="C:plasma membrane"/>
    <property type="evidence" value="ECO:0007669"/>
    <property type="project" value="TreeGrafter"/>
</dbReference>
<dbReference type="OrthoDB" id="9802264at2"/>
<evidence type="ECO:0000256" key="1">
    <source>
        <dbReference type="ARBA" id="ARBA00022448"/>
    </source>
</evidence>
<dbReference type="FunFam" id="3.40.50.300:FF:000032">
    <property type="entry name" value="Export ABC transporter ATP-binding protein"/>
    <property type="match status" value="1"/>
</dbReference>
<dbReference type="PANTHER" id="PTHR24220">
    <property type="entry name" value="IMPORT ATP-BINDING PROTEIN"/>
    <property type="match status" value="1"/>
</dbReference>
<dbReference type="InterPro" id="IPR017911">
    <property type="entry name" value="MacB-like_ATP-bd"/>
</dbReference>
<gene>
    <name evidence="5" type="ORF">BBF96_12125</name>
</gene>
<dbReference type="GO" id="GO:0016887">
    <property type="term" value="F:ATP hydrolysis activity"/>
    <property type="evidence" value="ECO:0007669"/>
    <property type="project" value="InterPro"/>
</dbReference>
<dbReference type="Pfam" id="PF00005">
    <property type="entry name" value="ABC_tran"/>
    <property type="match status" value="1"/>
</dbReference>
<sequence>MVLEVRDLHKVYGRGANEVAALRGVDLEIEEGEFVAIVGSSGSGKSTLLNIIGGLDSATSGEVYLNGIEITGCSDEELVMLRRKQIGFVFQFFNLLPQLTAYENVALPLEIDQQKDIHERVVEVLKLVGLEDRMEHYPDQLSGGQKQRVAIARALVTKPNIVLADEPTGNLDSRTSKEILKLFYETSRKHNQTILMITHDLSVAKFADRIITLKDGKILEGVDGNETL</sequence>